<dbReference type="AlphaFoldDB" id="A0A837IAL1"/>
<protein>
    <submittedName>
        <fullName evidence="1">Uncharacterized protein</fullName>
    </submittedName>
</protein>
<organism evidence="1 2">
    <name type="scientific">Candidatus Nomurabacteria bacterium GW2011_GWB1_44_12</name>
    <dbReference type="NCBI Taxonomy" id="1618748"/>
    <lineage>
        <taxon>Bacteria</taxon>
        <taxon>Candidatus Nomuraibacteriota</taxon>
    </lineage>
</organism>
<reference evidence="1 2" key="1">
    <citation type="journal article" date="2015" name="Nature">
        <title>rRNA introns, odd ribosomes, and small enigmatic genomes across a large radiation of phyla.</title>
        <authorList>
            <person name="Brown C.T."/>
            <person name="Hug L.A."/>
            <person name="Thomas B.C."/>
            <person name="Sharon I."/>
            <person name="Castelle C.J."/>
            <person name="Singh A."/>
            <person name="Wilkins M.J."/>
            <person name="Williams K.H."/>
            <person name="Banfield J.F."/>
        </authorList>
    </citation>
    <scope>NUCLEOTIDE SEQUENCE [LARGE SCALE GENOMIC DNA]</scope>
</reference>
<evidence type="ECO:0000313" key="1">
    <source>
        <dbReference type="EMBL" id="KKT37161.1"/>
    </source>
</evidence>
<sequence>MPHHREGIQNELNKAYDEGHEMNEAIDVAEVTKEERGHIDDKEMRGELSLQETVALLKDKGYLDASFEGKEVHELAMRALSKEDALAEYKKSGDKAGAWDEFENMPYTIPKAENLDVMIMKFNKDVYGDDALAVMGALGVRPLTSEELIQYSIANPSHQEKKALVARVSNPSLDGNPKALYLSAVLDGRSQRTKPWGGVWVEWTRFPVVRK</sequence>
<dbReference type="Proteomes" id="UP000033815">
    <property type="component" value="Unassembled WGS sequence"/>
</dbReference>
<comment type="caution">
    <text evidence="1">The sequence shown here is derived from an EMBL/GenBank/DDBJ whole genome shotgun (WGS) entry which is preliminary data.</text>
</comment>
<name>A0A837IAL1_9BACT</name>
<proteinExistence type="predicted"/>
<accession>A0A837IAL1</accession>
<evidence type="ECO:0000313" key="2">
    <source>
        <dbReference type="Proteomes" id="UP000033815"/>
    </source>
</evidence>
<dbReference type="EMBL" id="LCHP01000002">
    <property type="protein sequence ID" value="KKT37161.1"/>
    <property type="molecule type" value="Genomic_DNA"/>
</dbReference>
<gene>
    <name evidence="1" type="ORF">UW25_C0002G0107</name>
</gene>